<gene>
    <name evidence="1" type="ORF">ACFP3T_12530</name>
</gene>
<accession>A0ABW1R7Q9</accession>
<protein>
    <submittedName>
        <fullName evidence="1">Uncharacterized protein</fullName>
    </submittedName>
</protein>
<dbReference type="RefSeq" id="WP_137640640.1">
    <property type="nucleotide sequence ID" value="NZ_BJDK01000024.1"/>
</dbReference>
<dbReference type="SUPFAM" id="SSF52467">
    <property type="entry name" value="DHS-like NAD/FAD-binding domain"/>
    <property type="match status" value="1"/>
</dbReference>
<proteinExistence type="predicted"/>
<name>A0ABW1R7Q9_9LACO</name>
<evidence type="ECO:0000313" key="2">
    <source>
        <dbReference type="Proteomes" id="UP001596253"/>
    </source>
</evidence>
<comment type="caution">
    <text evidence="1">The sequence shown here is derived from an EMBL/GenBank/DDBJ whole genome shotgun (WGS) entry which is preliminary data.</text>
</comment>
<organism evidence="1 2">
    <name type="scientific">Lactiplantibacillus dongliensis</name>
    <dbReference type="NCBI Taxonomy" id="2559919"/>
    <lineage>
        <taxon>Bacteria</taxon>
        <taxon>Bacillati</taxon>
        <taxon>Bacillota</taxon>
        <taxon>Bacilli</taxon>
        <taxon>Lactobacillales</taxon>
        <taxon>Lactobacillaceae</taxon>
        <taxon>Lactiplantibacillus</taxon>
    </lineage>
</organism>
<keyword evidence="2" id="KW-1185">Reference proteome</keyword>
<dbReference type="InterPro" id="IPR029035">
    <property type="entry name" value="DHS-like_NAD/FAD-binding_dom"/>
</dbReference>
<dbReference type="Proteomes" id="UP001596253">
    <property type="component" value="Unassembled WGS sequence"/>
</dbReference>
<evidence type="ECO:0000313" key="1">
    <source>
        <dbReference type="EMBL" id="MFC6165499.1"/>
    </source>
</evidence>
<reference evidence="2" key="1">
    <citation type="journal article" date="2019" name="Int. J. Syst. Evol. Microbiol.">
        <title>The Global Catalogue of Microorganisms (GCM) 10K type strain sequencing project: providing services to taxonomists for standard genome sequencing and annotation.</title>
        <authorList>
            <consortium name="The Broad Institute Genomics Platform"/>
            <consortium name="The Broad Institute Genome Sequencing Center for Infectious Disease"/>
            <person name="Wu L."/>
            <person name="Ma J."/>
        </authorList>
    </citation>
    <scope>NUCLEOTIDE SEQUENCE [LARGE SCALE GENOMIC DNA]</scope>
    <source>
        <strain evidence="2">CCM 8932</strain>
    </source>
</reference>
<sequence length="274" mass="30022">MPTLTTQQQFKLSLDQADAVLIGVSNGLSVAEGYDYYRPGAWFQAKLGAFSQRYGFKTVLEGANYHFKTATDYWSFQTAVAMASTFSVTEVPVSQALYQLVQAKPHFVLTTLVDDHLEKGGFASSIIFEVEGNYQRLQRADLQGPQAWPAETAIRAMATQLQSGELSAADLPHDPSDGALLVPAVGQVVHDANFERQQQALQNFIQTYQQRRVVLLEVGVGPHHPVIQSLFGQLQRGLAHVTRLSLNMTLLPSADCGLTGDIKTSLASLNRLSK</sequence>
<dbReference type="EMBL" id="JBHSSD010000052">
    <property type="protein sequence ID" value="MFC6165499.1"/>
    <property type="molecule type" value="Genomic_DNA"/>
</dbReference>